<name>A0ABQ0I900_9ALTE</name>
<dbReference type="Proteomes" id="UP000008372">
    <property type="component" value="Unassembled WGS sequence"/>
</dbReference>
<reference evidence="1 2" key="1">
    <citation type="journal article" date="2014" name="Environ. Microbiol.">
        <title>Comparative genomics of the marine bacterial genus Glaciecola reveals the high degree of genomic diversity and genomic characteristic for cold adaptation.</title>
        <authorList>
            <person name="Qin Q.L."/>
            <person name="Xie B.B."/>
            <person name="Yu Y."/>
            <person name="Shu Y.L."/>
            <person name="Rong J.C."/>
            <person name="Zhang Y.J."/>
            <person name="Zhao D.L."/>
            <person name="Chen X.L."/>
            <person name="Zhang X.Y."/>
            <person name="Chen B."/>
            <person name="Zhou B.C."/>
            <person name="Zhang Y.Z."/>
        </authorList>
    </citation>
    <scope>NUCLEOTIDE SEQUENCE [LARGE SCALE GENOMIC DNA]</scope>
    <source>
        <strain evidence="1 2">NO2</strain>
    </source>
</reference>
<gene>
    <name evidence="1" type="ORF">GAGA_2989</name>
</gene>
<comment type="caution">
    <text evidence="1">The sequence shown here is derived from an EMBL/GenBank/DDBJ whole genome shotgun (WGS) entry which is preliminary data.</text>
</comment>
<organism evidence="1 2">
    <name type="scientific">Paraglaciecola agarilytica NO2</name>
    <dbReference type="NCBI Taxonomy" id="1125747"/>
    <lineage>
        <taxon>Bacteria</taxon>
        <taxon>Pseudomonadati</taxon>
        <taxon>Pseudomonadota</taxon>
        <taxon>Gammaproteobacteria</taxon>
        <taxon>Alteromonadales</taxon>
        <taxon>Alteromonadaceae</taxon>
        <taxon>Paraglaciecola</taxon>
    </lineage>
</organism>
<accession>A0ABQ0I900</accession>
<protein>
    <submittedName>
        <fullName evidence="1">Uncharacterized protein</fullName>
    </submittedName>
</protein>
<evidence type="ECO:0000313" key="2">
    <source>
        <dbReference type="Proteomes" id="UP000008372"/>
    </source>
</evidence>
<evidence type="ECO:0000313" key="1">
    <source>
        <dbReference type="EMBL" id="GAC05823.1"/>
    </source>
</evidence>
<keyword evidence="2" id="KW-1185">Reference proteome</keyword>
<proteinExistence type="predicted"/>
<dbReference type="EMBL" id="BAEK01000047">
    <property type="protein sequence ID" value="GAC05823.1"/>
    <property type="molecule type" value="Genomic_DNA"/>
</dbReference>
<sequence>MSKAGINGIDLYRLKITWSVLGAIMRQIVGCFRYSSTIFSLNLRVEMVGMKEYPY</sequence>